<accession>A0A2W2FG52</accession>
<proteinExistence type="predicted"/>
<dbReference type="SUPFAM" id="SSF47413">
    <property type="entry name" value="lambda repressor-like DNA-binding domains"/>
    <property type="match status" value="1"/>
</dbReference>
<evidence type="ECO:0000256" key="2">
    <source>
        <dbReference type="SAM" id="MobiDB-lite"/>
    </source>
</evidence>
<feature type="domain" description="HTH cro/C1-type" evidence="3">
    <location>
        <begin position="22"/>
        <end position="76"/>
    </location>
</feature>
<evidence type="ECO:0000259" key="3">
    <source>
        <dbReference type="PROSITE" id="PS50943"/>
    </source>
</evidence>
<organism evidence="4 5">
    <name type="scientific">Spongiactinospora gelatinilytica</name>
    <dbReference type="NCBI Taxonomy" id="2666298"/>
    <lineage>
        <taxon>Bacteria</taxon>
        <taxon>Bacillati</taxon>
        <taxon>Actinomycetota</taxon>
        <taxon>Actinomycetes</taxon>
        <taxon>Streptosporangiales</taxon>
        <taxon>Streptosporangiaceae</taxon>
        <taxon>Spongiactinospora</taxon>
    </lineage>
</organism>
<evidence type="ECO:0000313" key="4">
    <source>
        <dbReference type="EMBL" id="PZG34453.1"/>
    </source>
</evidence>
<evidence type="ECO:0000256" key="1">
    <source>
        <dbReference type="ARBA" id="ARBA00023125"/>
    </source>
</evidence>
<dbReference type="InterPro" id="IPR010982">
    <property type="entry name" value="Lambda_DNA-bd_dom_sf"/>
</dbReference>
<dbReference type="EMBL" id="POUA01000282">
    <property type="protein sequence ID" value="PZG34453.1"/>
    <property type="molecule type" value="Genomic_DNA"/>
</dbReference>
<dbReference type="AlphaFoldDB" id="A0A2W2FG52"/>
<dbReference type="GO" id="GO:0003700">
    <property type="term" value="F:DNA-binding transcription factor activity"/>
    <property type="evidence" value="ECO:0007669"/>
    <property type="project" value="TreeGrafter"/>
</dbReference>
<dbReference type="GO" id="GO:0003677">
    <property type="term" value="F:DNA binding"/>
    <property type="evidence" value="ECO:0007669"/>
    <property type="project" value="UniProtKB-KW"/>
</dbReference>
<dbReference type="PANTHER" id="PTHR46797">
    <property type="entry name" value="HTH-TYPE TRANSCRIPTIONAL REGULATOR"/>
    <property type="match status" value="1"/>
</dbReference>
<dbReference type="PROSITE" id="PS50943">
    <property type="entry name" value="HTH_CROC1"/>
    <property type="match status" value="1"/>
</dbReference>
<reference evidence="4 5" key="1">
    <citation type="submission" date="2018-01" db="EMBL/GenBank/DDBJ databases">
        <title>Draft genome sequence of Sphaerisporangium sp. 7K107.</title>
        <authorList>
            <person name="Sahin N."/>
            <person name="Saygin H."/>
            <person name="Ay H."/>
        </authorList>
    </citation>
    <scope>NUCLEOTIDE SEQUENCE [LARGE SCALE GENOMIC DNA]</scope>
    <source>
        <strain evidence="4 5">7K107</strain>
    </source>
</reference>
<dbReference type="SMART" id="SM00530">
    <property type="entry name" value="HTH_XRE"/>
    <property type="match status" value="1"/>
</dbReference>
<sequence length="407" mass="45796">MLSRRQGMGPGRMNDANTGGAIRRERERRRMSTTALATRVGCTVRHIELVENGQRTPSLPMLREIAKVLGVRTAILVGEPPRETHQPGQPQIGDVERTLFAYRTMVQDVEPPTVEQLAQRVAATRASLYSSPHRYTDTLRVLPDLIVDIERLVRDGDRAAFRVAADAYDLTRGLFYQLSRVDLAYLAADRGVRYAEESGDPLMIGLTRRGLAAALLWYDMPQLACETVLRGIEDFEPHVGDGDQRHIRALGGMFQLAAVGLARTGEVERGREMLRTDARRLAQRVDGSEVYDPIFFSATNVAIHVCSLESDVRNPRDVLRYSEDVDIRTTPSLERRATHLSEIVRACEDTGDDAGCLLHLMRIEHESPEDLDHRILLRESVQSLLRRAKPSWATEVRRLAERHAIPV</sequence>
<feature type="region of interest" description="Disordered" evidence="2">
    <location>
        <begin position="1"/>
        <end position="28"/>
    </location>
</feature>
<evidence type="ECO:0000313" key="5">
    <source>
        <dbReference type="Proteomes" id="UP000248544"/>
    </source>
</evidence>
<protein>
    <recommendedName>
        <fullName evidence="3">HTH cro/C1-type domain-containing protein</fullName>
    </recommendedName>
</protein>
<keyword evidence="1" id="KW-0238">DNA-binding</keyword>
<keyword evidence="5" id="KW-1185">Reference proteome</keyword>
<dbReference type="InterPro" id="IPR050807">
    <property type="entry name" value="TransReg_Diox_bact_type"/>
</dbReference>
<dbReference type="Pfam" id="PF01381">
    <property type="entry name" value="HTH_3"/>
    <property type="match status" value="1"/>
</dbReference>
<name>A0A2W2FG52_9ACTN</name>
<dbReference type="Gene3D" id="1.10.260.40">
    <property type="entry name" value="lambda repressor-like DNA-binding domains"/>
    <property type="match status" value="1"/>
</dbReference>
<dbReference type="Proteomes" id="UP000248544">
    <property type="component" value="Unassembled WGS sequence"/>
</dbReference>
<dbReference type="InterPro" id="IPR001387">
    <property type="entry name" value="Cro/C1-type_HTH"/>
</dbReference>
<comment type="caution">
    <text evidence="4">The sequence shown here is derived from an EMBL/GenBank/DDBJ whole genome shotgun (WGS) entry which is preliminary data.</text>
</comment>
<dbReference type="PANTHER" id="PTHR46797:SF1">
    <property type="entry name" value="METHYLPHOSPHONATE SYNTHASE"/>
    <property type="match status" value="1"/>
</dbReference>
<dbReference type="CDD" id="cd00093">
    <property type="entry name" value="HTH_XRE"/>
    <property type="match status" value="1"/>
</dbReference>
<dbReference type="GO" id="GO:0005829">
    <property type="term" value="C:cytosol"/>
    <property type="evidence" value="ECO:0007669"/>
    <property type="project" value="TreeGrafter"/>
</dbReference>
<gene>
    <name evidence="4" type="ORF">C1I98_28035</name>
</gene>